<evidence type="ECO:0000259" key="1">
    <source>
        <dbReference type="PROSITE" id="PS50097"/>
    </source>
</evidence>
<organism evidence="2 3">
    <name type="scientific">Ambispora gerdemannii</name>
    <dbReference type="NCBI Taxonomy" id="144530"/>
    <lineage>
        <taxon>Eukaryota</taxon>
        <taxon>Fungi</taxon>
        <taxon>Fungi incertae sedis</taxon>
        <taxon>Mucoromycota</taxon>
        <taxon>Glomeromycotina</taxon>
        <taxon>Glomeromycetes</taxon>
        <taxon>Archaeosporales</taxon>
        <taxon>Ambisporaceae</taxon>
        <taxon>Ambispora</taxon>
    </lineage>
</organism>
<dbReference type="PANTHER" id="PTHR14499">
    <property type="entry name" value="POTASSIUM CHANNEL TETRAMERIZATION DOMAIN-CONTAINING"/>
    <property type="match status" value="1"/>
</dbReference>
<accession>A0A9N9DFZ1</accession>
<reference evidence="2" key="1">
    <citation type="submission" date="2021-06" db="EMBL/GenBank/DDBJ databases">
        <authorList>
            <person name="Kallberg Y."/>
            <person name="Tangrot J."/>
            <person name="Rosling A."/>
        </authorList>
    </citation>
    <scope>NUCLEOTIDE SEQUENCE</scope>
    <source>
        <strain evidence="2">MT106</strain>
    </source>
</reference>
<evidence type="ECO:0000313" key="3">
    <source>
        <dbReference type="Proteomes" id="UP000789831"/>
    </source>
</evidence>
<evidence type="ECO:0000313" key="2">
    <source>
        <dbReference type="EMBL" id="CAG8634073.1"/>
    </source>
</evidence>
<keyword evidence="3" id="KW-1185">Reference proteome</keyword>
<dbReference type="OrthoDB" id="10025005at2759"/>
<comment type="caution">
    <text evidence="2">The sequence shown here is derived from an EMBL/GenBank/DDBJ whole genome shotgun (WGS) entry which is preliminary data.</text>
</comment>
<dbReference type="Gene3D" id="3.30.710.10">
    <property type="entry name" value="Potassium Channel Kv1.1, Chain A"/>
    <property type="match status" value="1"/>
</dbReference>
<dbReference type="InterPro" id="IPR003131">
    <property type="entry name" value="T1-type_BTB"/>
</dbReference>
<protein>
    <submittedName>
        <fullName evidence="2">8142_t:CDS:1</fullName>
    </submittedName>
</protein>
<dbReference type="PROSITE" id="PS50097">
    <property type="entry name" value="BTB"/>
    <property type="match status" value="1"/>
</dbReference>
<gene>
    <name evidence="2" type="ORF">AGERDE_LOCUS10664</name>
</gene>
<proteinExistence type="predicted"/>
<dbReference type="PANTHER" id="PTHR14499:SF136">
    <property type="entry name" value="GH08630P"/>
    <property type="match status" value="1"/>
</dbReference>
<dbReference type="SMART" id="SM00225">
    <property type="entry name" value="BTB"/>
    <property type="match status" value="1"/>
</dbReference>
<dbReference type="AlphaFoldDB" id="A0A9N9DFZ1"/>
<dbReference type="Pfam" id="PF02214">
    <property type="entry name" value="BTB_2"/>
    <property type="match status" value="1"/>
</dbReference>
<feature type="domain" description="BTB" evidence="1">
    <location>
        <begin position="4"/>
        <end position="75"/>
    </location>
</feature>
<dbReference type="GO" id="GO:0051260">
    <property type="term" value="P:protein homooligomerization"/>
    <property type="evidence" value="ECO:0007669"/>
    <property type="project" value="InterPro"/>
</dbReference>
<dbReference type="EMBL" id="CAJVPL010003511">
    <property type="protein sequence ID" value="CAG8634073.1"/>
    <property type="molecule type" value="Genomic_DNA"/>
</dbReference>
<dbReference type="InterPro" id="IPR000210">
    <property type="entry name" value="BTB/POZ_dom"/>
</dbReference>
<name>A0A9N9DFZ1_9GLOM</name>
<dbReference type="Proteomes" id="UP000789831">
    <property type="component" value="Unassembled WGS sequence"/>
</dbReference>
<sequence>MSNERIILNVGGQKYETYRSTLTAYPNTFLGTMFAERNQALLHPSANNEYFFDRNGRAFHFILEYYRTGSILWSATSSITQAELEKELDFWQISSPSLSASAHSLKDSAKLVQDFLEMLRVLLKVPHQYLRTKVNLVFPLFNFELFSVEPGLENLVKLVEPFKQTGYPISRECGKVLAQKLMNENKDLRCEISAEGSNPNDWRYRWEFVIPLPYSFDQVLSNVNFKPSS</sequence>
<dbReference type="InterPro" id="IPR011333">
    <property type="entry name" value="SKP1/BTB/POZ_sf"/>
</dbReference>
<dbReference type="SUPFAM" id="SSF54695">
    <property type="entry name" value="POZ domain"/>
    <property type="match status" value="1"/>
</dbReference>